<keyword evidence="1" id="KW-0479">Metal-binding</keyword>
<dbReference type="EMBL" id="JAOQBH010000003">
    <property type="protein sequence ID" value="KAJ4138351.1"/>
    <property type="molecule type" value="Genomic_DNA"/>
</dbReference>
<feature type="domain" description="RING-type" evidence="2">
    <location>
        <begin position="31"/>
        <end position="96"/>
    </location>
</feature>
<dbReference type="PROSITE" id="PS50089">
    <property type="entry name" value="ZF_RING_2"/>
    <property type="match status" value="1"/>
</dbReference>
<name>A0ABQ8RMQ6_FUSEQ</name>
<proteinExistence type="predicted"/>
<dbReference type="Proteomes" id="UP001152024">
    <property type="component" value="Unassembled WGS sequence"/>
</dbReference>
<gene>
    <name evidence="3" type="ORF">NW768_002174</name>
</gene>
<reference evidence="3" key="1">
    <citation type="submission" date="2022-09" db="EMBL/GenBank/DDBJ databases">
        <title>Fusarium specimens isolated from Avocado Roots.</title>
        <authorList>
            <person name="Stajich J."/>
            <person name="Roper C."/>
            <person name="Heimlech-Rivalta G."/>
        </authorList>
    </citation>
    <scope>NUCLEOTIDE SEQUENCE</scope>
    <source>
        <strain evidence="3">CF00095</strain>
    </source>
</reference>
<evidence type="ECO:0000313" key="3">
    <source>
        <dbReference type="EMBL" id="KAJ4138351.1"/>
    </source>
</evidence>
<keyword evidence="1" id="KW-0863">Zinc-finger</keyword>
<dbReference type="InterPro" id="IPR001841">
    <property type="entry name" value="Znf_RING"/>
</dbReference>
<organism evidence="3 4">
    <name type="scientific">Fusarium equiseti</name>
    <name type="common">Fusarium scirpi</name>
    <dbReference type="NCBI Taxonomy" id="61235"/>
    <lineage>
        <taxon>Eukaryota</taxon>
        <taxon>Fungi</taxon>
        <taxon>Dikarya</taxon>
        <taxon>Ascomycota</taxon>
        <taxon>Pezizomycotina</taxon>
        <taxon>Sordariomycetes</taxon>
        <taxon>Hypocreomycetidae</taxon>
        <taxon>Hypocreales</taxon>
        <taxon>Nectriaceae</taxon>
        <taxon>Fusarium</taxon>
        <taxon>Fusarium incarnatum-equiseti species complex</taxon>
    </lineage>
</organism>
<evidence type="ECO:0000259" key="2">
    <source>
        <dbReference type="PROSITE" id="PS50089"/>
    </source>
</evidence>
<sequence>MKNSFPETYLPYLMDVIQGHPRAADCTTPMCQICTEPATLNEDVPHVNLVPDLQKIKNPPHAAYVLPCGHIFGLSCATAMLKYNQYHHTQHKCPTCGFVLSCSHGWSKDLQGNHNKGVLLSLSQDKRERMLEVVDAALKLPHSCLPCFMIDIAKEARCLPPDLEALFPDLPLKQRVAIQCRRDDEGWKIIYLQLKGSTDVRLSTGGYSGRLLINSRMFRRDQIIPQLRDMIENTLNQYMKAFDVFSLHPERDCIWIKWSQAEDVTRFHHFLIIERGNIGKLIRSIMSPTKT</sequence>
<evidence type="ECO:0000313" key="4">
    <source>
        <dbReference type="Proteomes" id="UP001152024"/>
    </source>
</evidence>
<dbReference type="InterPro" id="IPR013083">
    <property type="entry name" value="Znf_RING/FYVE/PHD"/>
</dbReference>
<comment type="caution">
    <text evidence="3">The sequence shown here is derived from an EMBL/GenBank/DDBJ whole genome shotgun (WGS) entry which is preliminary data.</text>
</comment>
<accession>A0ABQ8RMQ6</accession>
<dbReference type="Gene3D" id="3.30.40.10">
    <property type="entry name" value="Zinc/RING finger domain, C3HC4 (zinc finger)"/>
    <property type="match status" value="1"/>
</dbReference>
<keyword evidence="1" id="KW-0862">Zinc</keyword>
<keyword evidence="4" id="KW-1185">Reference proteome</keyword>
<dbReference type="SUPFAM" id="SSF57850">
    <property type="entry name" value="RING/U-box"/>
    <property type="match status" value="1"/>
</dbReference>
<evidence type="ECO:0000256" key="1">
    <source>
        <dbReference type="PROSITE-ProRule" id="PRU00175"/>
    </source>
</evidence>
<protein>
    <recommendedName>
        <fullName evidence="2">RING-type domain-containing protein</fullName>
    </recommendedName>
</protein>